<accession>A0ABP8ZD79</accession>
<reference evidence="2" key="1">
    <citation type="journal article" date="2019" name="Int. J. Syst. Evol. Microbiol.">
        <title>The Global Catalogue of Microorganisms (GCM) 10K type strain sequencing project: providing services to taxonomists for standard genome sequencing and annotation.</title>
        <authorList>
            <consortium name="The Broad Institute Genomics Platform"/>
            <consortium name="The Broad Institute Genome Sequencing Center for Infectious Disease"/>
            <person name="Wu L."/>
            <person name="Ma J."/>
        </authorList>
    </citation>
    <scope>NUCLEOTIDE SEQUENCE [LARGE SCALE GENOMIC DNA]</scope>
    <source>
        <strain evidence="2">JCM 19015</strain>
    </source>
</reference>
<comment type="caution">
    <text evidence="1">The sequence shown here is derived from an EMBL/GenBank/DDBJ whole genome shotgun (WGS) entry which is preliminary data.</text>
</comment>
<protein>
    <submittedName>
        <fullName evidence="1">Uncharacterized protein</fullName>
    </submittedName>
</protein>
<gene>
    <name evidence="1" type="ORF">GCM10025783_28120</name>
</gene>
<evidence type="ECO:0000313" key="1">
    <source>
        <dbReference type="EMBL" id="GAA4753597.1"/>
    </source>
</evidence>
<dbReference type="RefSeq" id="WP_345481932.1">
    <property type="nucleotide sequence ID" value="NZ_BAABLP010000006.1"/>
</dbReference>
<dbReference type="EMBL" id="BAABLP010000006">
    <property type="protein sequence ID" value="GAA4753597.1"/>
    <property type="molecule type" value="Genomic_DNA"/>
</dbReference>
<keyword evidence="2" id="KW-1185">Reference proteome</keyword>
<dbReference type="Proteomes" id="UP001500121">
    <property type="component" value="Unassembled WGS sequence"/>
</dbReference>
<evidence type="ECO:0000313" key="2">
    <source>
        <dbReference type="Proteomes" id="UP001500121"/>
    </source>
</evidence>
<sequence length="56" mass="5971">MVLTIVLAVLGAWLLVSVLLALFIGRAVKLADRDHRGKVAYRAAATPVRTQARAAS</sequence>
<name>A0ABP8ZD79_9MICO</name>
<proteinExistence type="predicted"/>
<organism evidence="1 2">
    <name type="scientific">Amnibacterium soli</name>
    <dbReference type="NCBI Taxonomy" id="1282736"/>
    <lineage>
        <taxon>Bacteria</taxon>
        <taxon>Bacillati</taxon>
        <taxon>Actinomycetota</taxon>
        <taxon>Actinomycetes</taxon>
        <taxon>Micrococcales</taxon>
        <taxon>Microbacteriaceae</taxon>
        <taxon>Amnibacterium</taxon>
    </lineage>
</organism>